<dbReference type="RefSeq" id="WP_141808164.1">
    <property type="nucleotide sequence ID" value="NZ_VFPG01000001.1"/>
</dbReference>
<dbReference type="InterPro" id="IPR011990">
    <property type="entry name" value="TPR-like_helical_dom_sf"/>
</dbReference>
<proteinExistence type="predicted"/>
<reference evidence="1 2" key="1">
    <citation type="submission" date="2019-06" db="EMBL/GenBank/DDBJ databases">
        <title>Sequencing the genomes of 1000 actinobacteria strains.</title>
        <authorList>
            <person name="Klenk H.-P."/>
        </authorList>
    </citation>
    <scope>NUCLEOTIDE SEQUENCE [LARGE SCALE GENOMIC DNA]</scope>
    <source>
        <strain evidence="1 2">DSM 103495</strain>
    </source>
</reference>
<dbReference type="EMBL" id="VFPG01000001">
    <property type="protein sequence ID" value="TQM29758.1"/>
    <property type="molecule type" value="Genomic_DNA"/>
</dbReference>
<evidence type="ECO:0000313" key="2">
    <source>
        <dbReference type="Proteomes" id="UP000316331"/>
    </source>
</evidence>
<dbReference type="Proteomes" id="UP000316331">
    <property type="component" value="Unassembled WGS sequence"/>
</dbReference>
<dbReference type="OrthoDB" id="4568954at2"/>
<evidence type="ECO:0000313" key="1">
    <source>
        <dbReference type="EMBL" id="TQM29758.1"/>
    </source>
</evidence>
<accession>A0A543F7E5</accession>
<dbReference type="SMART" id="SM00028">
    <property type="entry name" value="TPR"/>
    <property type="match status" value="6"/>
</dbReference>
<name>A0A543F7E5_9NOCA</name>
<dbReference type="Pfam" id="PF13424">
    <property type="entry name" value="TPR_12"/>
    <property type="match status" value="1"/>
</dbReference>
<sequence length="505" mass="54030">MTADEAPPGLELLYEGAAAYQRGEVAEALRIFEHAVRTTSDGVRVSALVNAASMCDELGDHAGAVVRFRSALAEIPEDAVEKRASTLVNYSQALQHLGELDDAQAALEQARALLADNPEFGALRVPCLLSLTAVAFHRAQWVRVIELATETLDVAERFAPHLAGHPLMNLAGAYFETGRRELGIDFAQQALAAFEAAGDRNAVAETQQNLATLYTRVDRFDAAEEPLRASQEYFEQAGLEYRAGVGLRIMGFVAEQRDDDEQAEALYRRSLACFEASGAALDVAAVQTRLATVAFKGFRVDEGQELLAAAFDAYASRGLGLHCAQVDFWHAVLLEALIDSVDSPTPELLTLARDVAVPAAIAIDAVRYTLPNGNQRAQWNREIADPAMRLAFRFAYLCGDGPLIADLIETQCAGTTLDIAATDHQPRPQLPLEPLSPIETAPSMGGSALQLGSALAKVAAAAGLRVAPPPRLAVAPDGHIALAQYIAAAEGRYGRAVREGRVLAV</sequence>
<dbReference type="AlphaFoldDB" id="A0A543F7E5"/>
<organism evidence="1 2">
    <name type="scientific">Nocardia bhagyanarayanae</name>
    <dbReference type="NCBI Taxonomy" id="1215925"/>
    <lineage>
        <taxon>Bacteria</taxon>
        <taxon>Bacillati</taxon>
        <taxon>Actinomycetota</taxon>
        <taxon>Actinomycetes</taxon>
        <taxon>Mycobacteriales</taxon>
        <taxon>Nocardiaceae</taxon>
        <taxon>Nocardia</taxon>
    </lineage>
</organism>
<comment type="caution">
    <text evidence="1">The sequence shown here is derived from an EMBL/GenBank/DDBJ whole genome shotgun (WGS) entry which is preliminary data.</text>
</comment>
<dbReference type="SUPFAM" id="SSF48452">
    <property type="entry name" value="TPR-like"/>
    <property type="match status" value="2"/>
</dbReference>
<protein>
    <submittedName>
        <fullName evidence="1">Tetratricopeptide repeat protein</fullName>
    </submittedName>
</protein>
<dbReference type="Gene3D" id="1.25.40.10">
    <property type="entry name" value="Tetratricopeptide repeat domain"/>
    <property type="match status" value="2"/>
</dbReference>
<dbReference type="InterPro" id="IPR019734">
    <property type="entry name" value="TPR_rpt"/>
</dbReference>
<gene>
    <name evidence="1" type="ORF">FB390_1370</name>
</gene>
<keyword evidence="2" id="KW-1185">Reference proteome</keyword>